<sequence>SNNSPESGFAVSAHKDRERIFDSEDFGEADVIRYINNNSELLAEPNTHLGAWYNTKDDKIYLDVSEIHSDFDVAKAQAKELNELTIYDLATDSVHITKEGKPLIVTYQKVTKDNKAEVAKAITIKAQKLFSKTIIVKGGVGSGDRGYQGRPGKRGGSLPGTGGYGIAYESIDNGEPHIDEGPKGWEAGYNDITRVDYNVLVPVDLLRDPETVDVVRIEGVASSRTQEFRDKLANRIGNEGLNEGITIAVEKYGRITIIDGTHRLEAVDRLDWTHIAVSELRYFGNSQRLGLIHTNTKHTKLVVSKGGPGSGHRGHRGRPGKRGGSLPGTGGGTGRVWQGEQHAKPEKKLSKLQTGAIGEELAMGALEEKLGAKFSTLNNGVNNAPIDVGGNHHAIEVKTGLASNGRTAQHWRATIGQPGKKETELIKKMSKEEKRAHHTWKKQKILERKNTALREMEKMAGTEIKPATIGVILSPDGKRGDVYFIPGFHLRLPWKDYATKEYHIGTYDI</sequence>
<feature type="compositionally biased region" description="Basic residues" evidence="1">
    <location>
        <begin position="312"/>
        <end position="321"/>
    </location>
</feature>
<gene>
    <name evidence="2" type="ORF">LCGC14_0908320</name>
</gene>
<name>A0A0F9NUE4_9ZZZZ</name>
<feature type="non-terminal residue" evidence="2">
    <location>
        <position position="1"/>
    </location>
</feature>
<dbReference type="EMBL" id="LAZR01003003">
    <property type="protein sequence ID" value="KKN23110.1"/>
    <property type="molecule type" value="Genomic_DNA"/>
</dbReference>
<reference evidence="2" key="1">
    <citation type="journal article" date="2015" name="Nature">
        <title>Complex archaea that bridge the gap between prokaryotes and eukaryotes.</title>
        <authorList>
            <person name="Spang A."/>
            <person name="Saw J.H."/>
            <person name="Jorgensen S.L."/>
            <person name="Zaremba-Niedzwiedzka K."/>
            <person name="Martijn J."/>
            <person name="Lind A.E."/>
            <person name="van Eijk R."/>
            <person name="Schleper C."/>
            <person name="Guy L."/>
            <person name="Ettema T.J."/>
        </authorList>
    </citation>
    <scope>NUCLEOTIDE SEQUENCE</scope>
</reference>
<proteinExistence type="predicted"/>
<accession>A0A0F9NUE4</accession>
<evidence type="ECO:0000256" key="1">
    <source>
        <dbReference type="SAM" id="MobiDB-lite"/>
    </source>
</evidence>
<evidence type="ECO:0000313" key="2">
    <source>
        <dbReference type="EMBL" id="KKN23110.1"/>
    </source>
</evidence>
<organism evidence="2">
    <name type="scientific">marine sediment metagenome</name>
    <dbReference type="NCBI Taxonomy" id="412755"/>
    <lineage>
        <taxon>unclassified sequences</taxon>
        <taxon>metagenomes</taxon>
        <taxon>ecological metagenomes</taxon>
    </lineage>
</organism>
<dbReference type="AlphaFoldDB" id="A0A0F9NUE4"/>
<comment type="caution">
    <text evidence="2">The sequence shown here is derived from an EMBL/GenBank/DDBJ whole genome shotgun (WGS) entry which is preliminary data.</text>
</comment>
<feature type="compositionally biased region" description="Gly residues" evidence="1">
    <location>
        <begin position="322"/>
        <end position="334"/>
    </location>
</feature>
<feature type="region of interest" description="Disordered" evidence="1">
    <location>
        <begin position="303"/>
        <end position="347"/>
    </location>
</feature>
<dbReference type="SUPFAM" id="SSF110849">
    <property type="entry name" value="ParB/Sulfiredoxin"/>
    <property type="match status" value="1"/>
</dbReference>
<protein>
    <submittedName>
        <fullName evidence="2">Uncharacterized protein</fullName>
    </submittedName>
</protein>
<dbReference type="Gene3D" id="3.90.1530.10">
    <property type="entry name" value="Conserved hypothetical protein from pyrococcus furiosus pfu- 392566-001, ParB domain"/>
    <property type="match status" value="1"/>
</dbReference>
<dbReference type="InterPro" id="IPR036086">
    <property type="entry name" value="ParB/Sulfiredoxin_sf"/>
</dbReference>